<feature type="transmembrane region" description="Helical" evidence="6">
    <location>
        <begin position="105"/>
        <end position="128"/>
    </location>
</feature>
<gene>
    <name evidence="8" type="ORF">J2S49_000814</name>
</gene>
<evidence type="ECO:0000256" key="6">
    <source>
        <dbReference type="SAM" id="Phobius"/>
    </source>
</evidence>
<dbReference type="InterPro" id="IPR020846">
    <property type="entry name" value="MFS_dom"/>
</dbReference>
<name>A0ABT9NAI8_9ACTO</name>
<keyword evidence="5 6" id="KW-0472">Membrane</keyword>
<feature type="transmembrane region" description="Helical" evidence="6">
    <location>
        <begin position="412"/>
        <end position="435"/>
    </location>
</feature>
<reference evidence="8 9" key="1">
    <citation type="submission" date="2023-07" db="EMBL/GenBank/DDBJ databases">
        <title>Sequencing the genomes of 1000 actinobacteria strains.</title>
        <authorList>
            <person name="Klenk H.-P."/>
        </authorList>
    </citation>
    <scope>NUCLEOTIDE SEQUENCE [LARGE SCALE GENOMIC DNA]</scope>
    <source>
        <strain evidence="8 9">DSM 102162</strain>
    </source>
</reference>
<dbReference type="Pfam" id="PF00083">
    <property type="entry name" value="Sugar_tr"/>
    <property type="match status" value="1"/>
</dbReference>
<evidence type="ECO:0000256" key="2">
    <source>
        <dbReference type="ARBA" id="ARBA00022448"/>
    </source>
</evidence>
<evidence type="ECO:0000256" key="5">
    <source>
        <dbReference type="ARBA" id="ARBA00023136"/>
    </source>
</evidence>
<feature type="domain" description="Major facilitator superfamily (MFS) profile" evidence="7">
    <location>
        <begin position="14"/>
        <end position="440"/>
    </location>
</feature>
<feature type="transmembrane region" description="Helical" evidence="6">
    <location>
        <begin position="247"/>
        <end position="265"/>
    </location>
</feature>
<dbReference type="PROSITE" id="PS50850">
    <property type="entry name" value="MFS"/>
    <property type="match status" value="1"/>
</dbReference>
<dbReference type="SUPFAM" id="SSF103473">
    <property type="entry name" value="MFS general substrate transporter"/>
    <property type="match status" value="1"/>
</dbReference>
<dbReference type="CDD" id="cd17316">
    <property type="entry name" value="MFS_SV2_like"/>
    <property type="match status" value="1"/>
</dbReference>
<evidence type="ECO:0000256" key="4">
    <source>
        <dbReference type="ARBA" id="ARBA00022989"/>
    </source>
</evidence>
<feature type="transmembrane region" description="Helical" evidence="6">
    <location>
        <begin position="168"/>
        <end position="186"/>
    </location>
</feature>
<feature type="transmembrane region" description="Helical" evidence="6">
    <location>
        <begin position="285"/>
        <end position="306"/>
    </location>
</feature>
<dbReference type="InterPro" id="IPR005828">
    <property type="entry name" value="MFS_sugar_transport-like"/>
</dbReference>
<accession>A0ABT9NAI8</accession>
<feature type="transmembrane region" description="Helical" evidence="6">
    <location>
        <begin position="377"/>
        <end position="400"/>
    </location>
</feature>
<evidence type="ECO:0000313" key="9">
    <source>
        <dbReference type="Proteomes" id="UP001235966"/>
    </source>
</evidence>
<comment type="subcellular location">
    <subcellularLocation>
        <location evidence="1">Cell membrane</location>
        <topology evidence="1">Multi-pass membrane protein</topology>
    </subcellularLocation>
</comment>
<dbReference type="Gene3D" id="1.20.1250.20">
    <property type="entry name" value="MFS general substrate transporter like domains"/>
    <property type="match status" value="1"/>
</dbReference>
<feature type="transmembrane region" description="Helical" evidence="6">
    <location>
        <begin position="12"/>
        <end position="39"/>
    </location>
</feature>
<feature type="transmembrane region" description="Helical" evidence="6">
    <location>
        <begin position="340"/>
        <end position="365"/>
    </location>
</feature>
<keyword evidence="9" id="KW-1185">Reference proteome</keyword>
<evidence type="ECO:0000259" key="7">
    <source>
        <dbReference type="PROSITE" id="PS50850"/>
    </source>
</evidence>
<keyword evidence="3 6" id="KW-0812">Transmembrane</keyword>
<dbReference type="PROSITE" id="PS00217">
    <property type="entry name" value="SUGAR_TRANSPORT_2"/>
    <property type="match status" value="1"/>
</dbReference>
<feature type="transmembrane region" description="Helical" evidence="6">
    <location>
        <begin position="45"/>
        <end position="68"/>
    </location>
</feature>
<comment type="caution">
    <text evidence="8">The sequence shown here is derived from an EMBL/GenBank/DDBJ whole genome shotgun (WGS) entry which is preliminary data.</text>
</comment>
<proteinExistence type="predicted"/>
<dbReference type="PANTHER" id="PTHR23511">
    <property type="entry name" value="SYNAPTIC VESICLE GLYCOPROTEIN 2"/>
    <property type="match status" value="1"/>
</dbReference>
<feature type="transmembrane region" description="Helical" evidence="6">
    <location>
        <begin position="140"/>
        <end position="162"/>
    </location>
</feature>
<evidence type="ECO:0000313" key="8">
    <source>
        <dbReference type="EMBL" id="MDP9800738.1"/>
    </source>
</evidence>
<feature type="transmembrane region" description="Helical" evidence="6">
    <location>
        <begin position="80"/>
        <end position="99"/>
    </location>
</feature>
<dbReference type="InterPro" id="IPR005829">
    <property type="entry name" value="Sugar_transporter_CS"/>
</dbReference>
<keyword evidence="2" id="KW-0813">Transport</keyword>
<dbReference type="PROSITE" id="PS00216">
    <property type="entry name" value="SUGAR_TRANSPORT_1"/>
    <property type="match status" value="1"/>
</dbReference>
<dbReference type="Proteomes" id="UP001235966">
    <property type="component" value="Unassembled WGS sequence"/>
</dbReference>
<dbReference type="RefSeq" id="WP_278058180.1">
    <property type="nucleotide sequence ID" value="NZ_CP121247.1"/>
</dbReference>
<dbReference type="EMBL" id="JAUSQW010000001">
    <property type="protein sequence ID" value="MDP9800738.1"/>
    <property type="molecule type" value="Genomic_DNA"/>
</dbReference>
<organism evidence="8 9">
    <name type="scientific">Arcanobacterium wilhelmae</name>
    <dbReference type="NCBI Taxonomy" id="1803177"/>
    <lineage>
        <taxon>Bacteria</taxon>
        <taxon>Bacillati</taxon>
        <taxon>Actinomycetota</taxon>
        <taxon>Actinomycetes</taxon>
        <taxon>Actinomycetales</taxon>
        <taxon>Actinomycetaceae</taxon>
        <taxon>Arcanobacterium</taxon>
    </lineage>
</organism>
<keyword evidence="4 6" id="KW-1133">Transmembrane helix</keyword>
<sequence>MVLRSTLTRNQISLIALVVIANVAEFFDMFLIGFVVALLSRQWQLGGLEVGIILAASGLGTVLGAIGWGRAADTIGRRRAMARCIALLSVFTLATVALPEGSWRTLAFLRVVVGAGVGGLNIVSIPYVAEFVSARRRGFLTGLASAFVPLGLFLGSVAQAAAGENWRVLMALGALPGLLLVWLGWVPESPRFLLSRGDSVGAQKALAWAWMVPETDVTLDDVGGVSSIRADGRIGAYARLWREHRRSVGIVAVGSFAFILGSFAIQSWGQTVLHDGYGIGVDGVARVFMVLSAVDLAGRLLAAWLADRLGRKLVLVVFGFFGALGCLVAAGGAASAPPAAGIFIAGIIIAMAFGDGAFGILNVFGGEQFPTAVRGTGLGLSYGIGASAKVIGPLLVGLLVGTEHTTPASVLSAVGVAFVLFAAFFAAGAVVYLAARETRGVEIDRLGEG</sequence>
<evidence type="ECO:0000256" key="3">
    <source>
        <dbReference type="ARBA" id="ARBA00022692"/>
    </source>
</evidence>
<evidence type="ECO:0000256" key="1">
    <source>
        <dbReference type="ARBA" id="ARBA00004651"/>
    </source>
</evidence>
<feature type="transmembrane region" description="Helical" evidence="6">
    <location>
        <begin position="313"/>
        <end position="334"/>
    </location>
</feature>
<protein>
    <submittedName>
        <fullName evidence="8">MFS transporter</fullName>
    </submittedName>
</protein>
<dbReference type="InterPro" id="IPR036259">
    <property type="entry name" value="MFS_trans_sf"/>
</dbReference>
<dbReference type="PANTHER" id="PTHR23511:SF34">
    <property type="entry name" value="SYNAPTIC VESICLE GLYCOPROTEIN 2"/>
    <property type="match status" value="1"/>
</dbReference>